<dbReference type="AlphaFoldDB" id="A0A4Q0MIW5"/>
<comment type="caution">
    <text evidence="2">The sequence shown here is derived from an EMBL/GenBank/DDBJ whole genome shotgun (WGS) entry which is preliminary data.</text>
</comment>
<dbReference type="InterPro" id="IPR029039">
    <property type="entry name" value="Flavoprotein-like_sf"/>
</dbReference>
<proteinExistence type="predicted"/>
<dbReference type="Pfam" id="PF03358">
    <property type="entry name" value="FMN_red"/>
    <property type="match status" value="1"/>
</dbReference>
<accession>A0A4Q0MIW5</accession>
<dbReference type="GO" id="GO:0010181">
    <property type="term" value="F:FMN binding"/>
    <property type="evidence" value="ECO:0007669"/>
    <property type="project" value="TreeGrafter"/>
</dbReference>
<dbReference type="InterPro" id="IPR005025">
    <property type="entry name" value="FMN_Rdtase-like_dom"/>
</dbReference>
<evidence type="ECO:0000313" key="3">
    <source>
        <dbReference type="Proteomes" id="UP000289708"/>
    </source>
</evidence>
<reference evidence="2 3" key="1">
    <citation type="submission" date="2018-12" db="EMBL/GenBank/DDBJ databases">
        <title>bacterium Hansschlegelia zhihuaiae S113.</title>
        <authorList>
            <person name="He J."/>
        </authorList>
    </citation>
    <scope>NUCLEOTIDE SEQUENCE [LARGE SCALE GENOMIC DNA]</scope>
    <source>
        <strain evidence="2 3">S 113</strain>
    </source>
</reference>
<feature type="domain" description="NADPH-dependent FMN reductase-like" evidence="1">
    <location>
        <begin position="7"/>
        <end position="147"/>
    </location>
</feature>
<dbReference type="Gene3D" id="3.40.50.360">
    <property type="match status" value="1"/>
</dbReference>
<sequence>MPLTFPVLYGSVRTERQGIVLANHVAETLRGRGHDAPLIDPLERRLPLLDRMYKEYKGDAPPVLEELAAIYKAADGFVIVSGEYNHGIPPALKNLLDHFLEEYFWRPSAIVSYSAGGFGGVRAAMQLRMTLGELGMPPIPTIFAVPKVGQAFGENGAPADERFAQRFDKFARELEWYAEALKAKRAEGVPY</sequence>
<evidence type="ECO:0000259" key="1">
    <source>
        <dbReference type="Pfam" id="PF03358"/>
    </source>
</evidence>
<dbReference type="OrthoDB" id="9812295at2"/>
<evidence type="ECO:0000313" key="2">
    <source>
        <dbReference type="EMBL" id="RXF73468.1"/>
    </source>
</evidence>
<protein>
    <submittedName>
        <fullName evidence="2">NAD(P)H-dependent oxidoreductase</fullName>
    </submittedName>
</protein>
<keyword evidence="3" id="KW-1185">Reference proteome</keyword>
<name>A0A4Q0MIW5_9HYPH</name>
<gene>
    <name evidence="2" type="ORF">EK403_09720</name>
</gene>
<dbReference type="InterPro" id="IPR050712">
    <property type="entry name" value="NAD(P)H-dep_reductase"/>
</dbReference>
<dbReference type="PANTHER" id="PTHR30543">
    <property type="entry name" value="CHROMATE REDUCTASE"/>
    <property type="match status" value="1"/>
</dbReference>
<organism evidence="2 3">
    <name type="scientific">Hansschlegelia zhihuaiae</name>
    <dbReference type="NCBI Taxonomy" id="405005"/>
    <lineage>
        <taxon>Bacteria</taxon>
        <taxon>Pseudomonadati</taxon>
        <taxon>Pseudomonadota</taxon>
        <taxon>Alphaproteobacteria</taxon>
        <taxon>Hyphomicrobiales</taxon>
        <taxon>Methylopilaceae</taxon>
        <taxon>Hansschlegelia</taxon>
    </lineage>
</organism>
<dbReference type="GO" id="GO:0005829">
    <property type="term" value="C:cytosol"/>
    <property type="evidence" value="ECO:0007669"/>
    <property type="project" value="TreeGrafter"/>
</dbReference>
<dbReference type="PANTHER" id="PTHR30543:SF21">
    <property type="entry name" value="NAD(P)H-DEPENDENT FMN REDUCTASE LOT6"/>
    <property type="match status" value="1"/>
</dbReference>
<dbReference type="RefSeq" id="WP_128777299.1">
    <property type="nucleotide sequence ID" value="NZ_RYFI01000008.1"/>
</dbReference>
<dbReference type="EMBL" id="RYFI01000008">
    <property type="protein sequence ID" value="RXF73468.1"/>
    <property type="molecule type" value="Genomic_DNA"/>
</dbReference>
<dbReference type="GO" id="GO:0016491">
    <property type="term" value="F:oxidoreductase activity"/>
    <property type="evidence" value="ECO:0007669"/>
    <property type="project" value="InterPro"/>
</dbReference>
<dbReference type="Proteomes" id="UP000289708">
    <property type="component" value="Unassembled WGS sequence"/>
</dbReference>
<dbReference type="SUPFAM" id="SSF52218">
    <property type="entry name" value="Flavoproteins"/>
    <property type="match status" value="1"/>
</dbReference>